<accession>A0A0E9VTY9</accession>
<name>A0A0E9VTY9_ANGAN</name>
<protein>
    <submittedName>
        <fullName evidence="2">Uncharacterized protein</fullName>
    </submittedName>
</protein>
<feature type="region of interest" description="Disordered" evidence="1">
    <location>
        <begin position="1"/>
        <end position="24"/>
    </location>
</feature>
<sequence length="24" mass="2656">MSFPLQSEQQKPCPSSDTDQDSSI</sequence>
<reference evidence="2" key="2">
    <citation type="journal article" date="2015" name="Fish Shellfish Immunol.">
        <title>Early steps in the European eel (Anguilla anguilla)-Vibrio vulnificus interaction in the gills: Role of the RtxA13 toxin.</title>
        <authorList>
            <person name="Callol A."/>
            <person name="Pajuelo D."/>
            <person name="Ebbesson L."/>
            <person name="Teles M."/>
            <person name="MacKenzie S."/>
            <person name="Amaro C."/>
        </authorList>
    </citation>
    <scope>NUCLEOTIDE SEQUENCE</scope>
</reference>
<evidence type="ECO:0000313" key="2">
    <source>
        <dbReference type="EMBL" id="JAH80743.1"/>
    </source>
</evidence>
<organism evidence="2">
    <name type="scientific">Anguilla anguilla</name>
    <name type="common">European freshwater eel</name>
    <name type="synonym">Muraena anguilla</name>
    <dbReference type="NCBI Taxonomy" id="7936"/>
    <lineage>
        <taxon>Eukaryota</taxon>
        <taxon>Metazoa</taxon>
        <taxon>Chordata</taxon>
        <taxon>Craniata</taxon>
        <taxon>Vertebrata</taxon>
        <taxon>Euteleostomi</taxon>
        <taxon>Actinopterygii</taxon>
        <taxon>Neopterygii</taxon>
        <taxon>Teleostei</taxon>
        <taxon>Anguilliformes</taxon>
        <taxon>Anguillidae</taxon>
        <taxon>Anguilla</taxon>
    </lineage>
</organism>
<dbReference type="EMBL" id="GBXM01027834">
    <property type="protein sequence ID" value="JAH80743.1"/>
    <property type="molecule type" value="Transcribed_RNA"/>
</dbReference>
<proteinExistence type="predicted"/>
<dbReference type="AlphaFoldDB" id="A0A0E9VTY9"/>
<reference evidence="2" key="1">
    <citation type="submission" date="2014-11" db="EMBL/GenBank/DDBJ databases">
        <authorList>
            <person name="Amaro Gonzalez C."/>
        </authorList>
    </citation>
    <scope>NUCLEOTIDE SEQUENCE</scope>
</reference>
<evidence type="ECO:0000256" key="1">
    <source>
        <dbReference type="SAM" id="MobiDB-lite"/>
    </source>
</evidence>